<dbReference type="InterPro" id="IPR043504">
    <property type="entry name" value="Peptidase_S1_PA_chymotrypsin"/>
</dbReference>
<dbReference type="EMBL" id="QDEB01009031">
    <property type="protein sequence ID" value="RZC42339.1"/>
    <property type="molecule type" value="Genomic_DNA"/>
</dbReference>
<dbReference type="PROSITE" id="PS50240">
    <property type="entry name" value="TRYPSIN_DOM"/>
    <property type="match status" value="1"/>
</dbReference>
<evidence type="ECO:0000256" key="5">
    <source>
        <dbReference type="ARBA" id="ARBA00022825"/>
    </source>
</evidence>
<feature type="domain" description="Peptidase S1" evidence="8">
    <location>
        <begin position="35"/>
        <end position="269"/>
    </location>
</feature>
<protein>
    <submittedName>
        <fullName evidence="9">Trypsin domain containing protein</fullName>
    </submittedName>
</protein>
<comment type="subcellular location">
    <subcellularLocation>
        <location evidence="1">Secreted</location>
    </subcellularLocation>
</comment>
<reference evidence="9 10" key="1">
    <citation type="submission" date="2017-03" db="EMBL/GenBank/DDBJ databases">
        <title>Genome of the blue death feigning beetle - Asbolus verrucosus.</title>
        <authorList>
            <person name="Rider S.D."/>
        </authorList>
    </citation>
    <scope>NUCLEOTIDE SEQUENCE [LARGE SCALE GENOMIC DNA]</scope>
    <source>
        <strain evidence="9">Butters</strain>
        <tissue evidence="9">Head and leg muscle</tissue>
    </source>
</reference>
<dbReference type="AlphaFoldDB" id="A0A482WCI1"/>
<accession>A0A482WCI1</accession>
<dbReference type="GO" id="GO:0005615">
    <property type="term" value="C:extracellular space"/>
    <property type="evidence" value="ECO:0007669"/>
    <property type="project" value="TreeGrafter"/>
</dbReference>
<dbReference type="InterPro" id="IPR001314">
    <property type="entry name" value="Peptidase_S1A"/>
</dbReference>
<dbReference type="PRINTS" id="PR00722">
    <property type="entry name" value="CHYMOTRYPSIN"/>
</dbReference>
<dbReference type="STRING" id="1661398.A0A482WCI1"/>
<dbReference type="InterPro" id="IPR033116">
    <property type="entry name" value="TRYPSIN_SER"/>
</dbReference>
<dbReference type="Proteomes" id="UP000292052">
    <property type="component" value="Unassembled WGS sequence"/>
</dbReference>
<dbReference type="PANTHER" id="PTHR24264">
    <property type="entry name" value="TRYPSIN-RELATED"/>
    <property type="match status" value="1"/>
</dbReference>
<evidence type="ECO:0000256" key="2">
    <source>
        <dbReference type="ARBA" id="ARBA00022525"/>
    </source>
</evidence>
<evidence type="ECO:0000256" key="6">
    <source>
        <dbReference type="ARBA" id="ARBA00023157"/>
    </source>
</evidence>
<dbReference type="CDD" id="cd00190">
    <property type="entry name" value="Tryp_SPc"/>
    <property type="match status" value="1"/>
</dbReference>
<evidence type="ECO:0000313" key="10">
    <source>
        <dbReference type="Proteomes" id="UP000292052"/>
    </source>
</evidence>
<evidence type="ECO:0000256" key="1">
    <source>
        <dbReference type="ARBA" id="ARBA00004613"/>
    </source>
</evidence>
<sequence length="298" mass="32949">MLLILKVTSVVFFQTIFQNIFADGENVTRRFGAKIVGGRVCKVTEYPFVVSVLSNKLCGGTLITFLWVLTAGHCIVFDRIGNDGTQIRSGFDSPPRYIQIRYARQGVVYEKFNIAAMTSRPPDIRYDIGLILVDRPFIRSVTLNTVALPTPGFTQTCTVGKVLGIGNETINYGRTVEDHPLKCVDLRIVDSATCAKTFSFSTVDDTLVCTQESREGKDACYGDSGGPLLCRNNTIIGIISFGRGCALANVSATHTRVESFLDFINETLNEDYDSNGVQRNSWKCLLYAIIFSSFLIKI</sequence>
<dbReference type="InterPro" id="IPR050127">
    <property type="entry name" value="Serine_Proteases_S1"/>
</dbReference>
<dbReference type="GO" id="GO:0006508">
    <property type="term" value="P:proteolysis"/>
    <property type="evidence" value="ECO:0007669"/>
    <property type="project" value="UniProtKB-KW"/>
</dbReference>
<organism evidence="9 10">
    <name type="scientific">Asbolus verrucosus</name>
    <name type="common">Desert ironclad beetle</name>
    <dbReference type="NCBI Taxonomy" id="1661398"/>
    <lineage>
        <taxon>Eukaryota</taxon>
        <taxon>Metazoa</taxon>
        <taxon>Ecdysozoa</taxon>
        <taxon>Arthropoda</taxon>
        <taxon>Hexapoda</taxon>
        <taxon>Insecta</taxon>
        <taxon>Pterygota</taxon>
        <taxon>Neoptera</taxon>
        <taxon>Endopterygota</taxon>
        <taxon>Coleoptera</taxon>
        <taxon>Polyphaga</taxon>
        <taxon>Cucujiformia</taxon>
        <taxon>Tenebrionidae</taxon>
        <taxon>Pimeliinae</taxon>
        <taxon>Asbolus</taxon>
    </lineage>
</organism>
<dbReference type="SUPFAM" id="SSF50494">
    <property type="entry name" value="Trypsin-like serine proteases"/>
    <property type="match status" value="1"/>
</dbReference>
<keyword evidence="10" id="KW-1185">Reference proteome</keyword>
<dbReference type="SMART" id="SM00020">
    <property type="entry name" value="Tryp_SPc"/>
    <property type="match status" value="1"/>
</dbReference>
<evidence type="ECO:0000256" key="7">
    <source>
        <dbReference type="RuleBase" id="RU363034"/>
    </source>
</evidence>
<keyword evidence="4 7" id="KW-0378">Hydrolase</keyword>
<gene>
    <name evidence="9" type="ORF">BDFB_009701</name>
</gene>
<keyword evidence="3 7" id="KW-0645">Protease</keyword>
<keyword evidence="5 7" id="KW-0720">Serine protease</keyword>
<dbReference type="OrthoDB" id="6755574at2759"/>
<evidence type="ECO:0000256" key="4">
    <source>
        <dbReference type="ARBA" id="ARBA00022801"/>
    </source>
</evidence>
<dbReference type="InterPro" id="IPR001254">
    <property type="entry name" value="Trypsin_dom"/>
</dbReference>
<evidence type="ECO:0000259" key="8">
    <source>
        <dbReference type="PROSITE" id="PS50240"/>
    </source>
</evidence>
<dbReference type="GO" id="GO:0004252">
    <property type="term" value="F:serine-type endopeptidase activity"/>
    <property type="evidence" value="ECO:0007669"/>
    <property type="project" value="InterPro"/>
</dbReference>
<dbReference type="PANTHER" id="PTHR24264:SF65">
    <property type="entry name" value="SRCR DOMAIN-CONTAINING PROTEIN"/>
    <property type="match status" value="1"/>
</dbReference>
<dbReference type="PROSITE" id="PS00135">
    <property type="entry name" value="TRYPSIN_SER"/>
    <property type="match status" value="1"/>
</dbReference>
<keyword evidence="6" id="KW-1015">Disulfide bond</keyword>
<keyword evidence="2" id="KW-0964">Secreted</keyword>
<evidence type="ECO:0000256" key="3">
    <source>
        <dbReference type="ARBA" id="ARBA00022670"/>
    </source>
</evidence>
<evidence type="ECO:0000313" key="9">
    <source>
        <dbReference type="EMBL" id="RZC42339.1"/>
    </source>
</evidence>
<dbReference type="Pfam" id="PF00089">
    <property type="entry name" value="Trypsin"/>
    <property type="match status" value="1"/>
</dbReference>
<dbReference type="InterPro" id="IPR018114">
    <property type="entry name" value="TRYPSIN_HIS"/>
</dbReference>
<comment type="caution">
    <text evidence="9">The sequence shown here is derived from an EMBL/GenBank/DDBJ whole genome shotgun (WGS) entry which is preliminary data.</text>
</comment>
<dbReference type="Gene3D" id="2.40.10.10">
    <property type="entry name" value="Trypsin-like serine proteases"/>
    <property type="match status" value="1"/>
</dbReference>
<proteinExistence type="predicted"/>
<dbReference type="PROSITE" id="PS00134">
    <property type="entry name" value="TRYPSIN_HIS"/>
    <property type="match status" value="1"/>
</dbReference>
<dbReference type="InterPro" id="IPR009003">
    <property type="entry name" value="Peptidase_S1_PA"/>
</dbReference>
<name>A0A482WCI1_ASBVE</name>